<accession>A0ABQ3GFE1</accession>
<name>A0ABQ3GFE1_9BURK</name>
<evidence type="ECO:0000313" key="1">
    <source>
        <dbReference type="EMBL" id="GHD04346.1"/>
    </source>
</evidence>
<organism evidence="1 2">
    <name type="scientific">Pseudorhodoferax aquiterrae</name>
    <dbReference type="NCBI Taxonomy" id="747304"/>
    <lineage>
        <taxon>Bacteria</taxon>
        <taxon>Pseudomonadati</taxon>
        <taxon>Pseudomonadota</taxon>
        <taxon>Betaproteobacteria</taxon>
        <taxon>Burkholderiales</taxon>
        <taxon>Comamonadaceae</taxon>
    </lineage>
</organism>
<comment type="caution">
    <text evidence="1">The sequence shown here is derived from an EMBL/GenBank/DDBJ whole genome shotgun (WGS) entry which is preliminary data.</text>
</comment>
<gene>
    <name evidence="1" type="ORF">GCM10007320_65130</name>
</gene>
<protein>
    <submittedName>
        <fullName evidence="1">Uncharacterized protein</fullName>
    </submittedName>
</protein>
<reference evidence="2" key="1">
    <citation type="journal article" date="2019" name="Int. J. Syst. Evol. Microbiol.">
        <title>The Global Catalogue of Microorganisms (GCM) 10K type strain sequencing project: providing services to taxonomists for standard genome sequencing and annotation.</title>
        <authorList>
            <consortium name="The Broad Institute Genomics Platform"/>
            <consortium name="The Broad Institute Genome Sequencing Center for Infectious Disease"/>
            <person name="Wu L."/>
            <person name="Ma J."/>
        </authorList>
    </citation>
    <scope>NUCLEOTIDE SEQUENCE [LARGE SCALE GENOMIC DNA]</scope>
    <source>
        <strain evidence="2">KCTC 23314</strain>
    </source>
</reference>
<dbReference type="EMBL" id="BMYK01000050">
    <property type="protein sequence ID" value="GHD04346.1"/>
    <property type="molecule type" value="Genomic_DNA"/>
</dbReference>
<evidence type="ECO:0000313" key="2">
    <source>
        <dbReference type="Proteomes" id="UP000626210"/>
    </source>
</evidence>
<dbReference type="Proteomes" id="UP000626210">
    <property type="component" value="Unassembled WGS sequence"/>
</dbReference>
<sequence>MPDHEVAKGLEIGLLCFEKGLIDFGRYGDAVTVSASPETFMERVEIDLTAEMSSVELGVGPNGSGIHQGTS</sequence>
<keyword evidence="2" id="KW-1185">Reference proteome</keyword>
<proteinExistence type="predicted"/>